<proteinExistence type="predicted"/>
<comment type="caution">
    <text evidence="3">The sequence shown here is derived from an EMBL/GenBank/DDBJ whole genome shotgun (WGS) entry which is preliminary data.</text>
</comment>
<dbReference type="GO" id="GO:0004366">
    <property type="term" value="F:glycerol-3-phosphate O-acyltransferase activity"/>
    <property type="evidence" value="ECO:0007669"/>
    <property type="project" value="TreeGrafter"/>
</dbReference>
<dbReference type="GO" id="GO:0008654">
    <property type="term" value="P:phospholipid biosynthetic process"/>
    <property type="evidence" value="ECO:0007669"/>
    <property type="project" value="TreeGrafter"/>
</dbReference>
<dbReference type="EMBL" id="SRLD01000026">
    <property type="protein sequence ID" value="TGE15072.1"/>
    <property type="molecule type" value="Genomic_DNA"/>
</dbReference>
<evidence type="ECO:0000313" key="4">
    <source>
        <dbReference type="Proteomes" id="UP000297739"/>
    </source>
</evidence>
<accession>A0A4Z0PJL1</accession>
<evidence type="ECO:0000256" key="1">
    <source>
        <dbReference type="SAM" id="Phobius"/>
    </source>
</evidence>
<gene>
    <name evidence="3" type="ORF">E5J99_13630</name>
</gene>
<dbReference type="OrthoDB" id="9806008at2"/>
<keyword evidence="4" id="KW-1185">Reference proteome</keyword>
<feature type="transmembrane region" description="Helical" evidence="1">
    <location>
        <begin position="383"/>
        <end position="402"/>
    </location>
</feature>
<reference evidence="3 4" key="1">
    <citation type="submission" date="2019-04" db="EMBL/GenBank/DDBJ databases">
        <authorList>
            <person name="Feng G."/>
            <person name="Zhang J."/>
            <person name="Zhu H."/>
        </authorList>
    </citation>
    <scope>NUCLEOTIDE SEQUENCE [LARGE SCALE GENOMIC DNA]</scope>
    <source>
        <strain evidence="3 4">JCM 17223</strain>
    </source>
</reference>
<dbReference type="CDD" id="cd07992">
    <property type="entry name" value="LPLAT_AAK14816-like"/>
    <property type="match status" value="1"/>
</dbReference>
<sequence length="488" mass="55451">MNCCLAEFRANARGDLPVCGVWPYLGPMLFYTVIKPVVQVALRVFFRRMEVRHRERLELSGPLVMVSNHPNTLMDPLVAAIHRHEPIAFLAKSTFFKNPISRAIFTSGNSIPIYRRQDLDTGAEPTTPAELAERNEATFGRCYDYLDRRGTIMIFPEGTSVSERRLRPLKTGAARIALGAEARHDFQLGLRILPLGINYFDPSRFRSDVFVNVGQPIVVAEYADAYRLDPTAAADTLTEEIRRRLEQRLVITRDAAEDELVLQVERTFGEHLVPDDEETLYDNFQLSRTLTEAISYFEKHDSARLLALRDRLGSYLLDLDRLRLTDEALESSKGSGMRWTRAATSGVKLVLGLPLYLYGVINNYIPYILPSLVAKRATKDVEFVAPIMLIMGMITFTVGYALQIGLVHHFTQDWRWTTLYGLSLAPTGFYALSYWNNLSGRLQRLRALRLFRTKRPMMEDLLRQRQAILRLLSEARAAFLAATANVGS</sequence>
<keyword evidence="3" id="KW-0012">Acyltransferase</keyword>
<organism evidence="3 4">
    <name type="scientific">Hymenobacter elongatus</name>
    <dbReference type="NCBI Taxonomy" id="877208"/>
    <lineage>
        <taxon>Bacteria</taxon>
        <taxon>Pseudomonadati</taxon>
        <taxon>Bacteroidota</taxon>
        <taxon>Cytophagia</taxon>
        <taxon>Cytophagales</taxon>
        <taxon>Hymenobacteraceae</taxon>
        <taxon>Hymenobacter</taxon>
    </lineage>
</organism>
<evidence type="ECO:0000313" key="3">
    <source>
        <dbReference type="EMBL" id="TGE15072.1"/>
    </source>
</evidence>
<feature type="transmembrane region" description="Helical" evidence="1">
    <location>
        <begin position="28"/>
        <end position="46"/>
    </location>
</feature>
<evidence type="ECO:0000259" key="2">
    <source>
        <dbReference type="SMART" id="SM00563"/>
    </source>
</evidence>
<protein>
    <submittedName>
        <fullName evidence="3">Glycerol acyltransferase</fullName>
    </submittedName>
</protein>
<dbReference type="PANTHER" id="PTHR31605:SF0">
    <property type="entry name" value="GLYCEROL-3-PHOSPHATE O-ACYLTRANSFERASE 1"/>
    <property type="match status" value="1"/>
</dbReference>
<keyword evidence="1" id="KW-1133">Transmembrane helix</keyword>
<dbReference type="AlphaFoldDB" id="A0A4Z0PJL1"/>
<dbReference type="GO" id="GO:0016287">
    <property type="term" value="F:glycerone-phosphate O-acyltransferase activity"/>
    <property type="evidence" value="ECO:0007669"/>
    <property type="project" value="TreeGrafter"/>
</dbReference>
<dbReference type="InterPro" id="IPR002123">
    <property type="entry name" value="Plipid/glycerol_acylTrfase"/>
</dbReference>
<keyword evidence="1" id="KW-0472">Membrane</keyword>
<dbReference type="Pfam" id="PF01553">
    <property type="entry name" value="Acyltransferase"/>
    <property type="match status" value="1"/>
</dbReference>
<dbReference type="SUPFAM" id="SSF69593">
    <property type="entry name" value="Glycerol-3-phosphate (1)-acyltransferase"/>
    <property type="match status" value="1"/>
</dbReference>
<keyword evidence="1" id="KW-0812">Transmembrane</keyword>
<keyword evidence="3" id="KW-0808">Transferase</keyword>
<dbReference type="InterPro" id="IPR052744">
    <property type="entry name" value="GPAT/DAPAT"/>
</dbReference>
<feature type="transmembrane region" description="Helical" evidence="1">
    <location>
        <begin position="414"/>
        <end position="435"/>
    </location>
</feature>
<feature type="domain" description="Phospholipid/glycerol acyltransferase" evidence="2">
    <location>
        <begin position="63"/>
        <end position="200"/>
    </location>
</feature>
<name>A0A4Z0PJL1_9BACT</name>
<dbReference type="Proteomes" id="UP000297739">
    <property type="component" value="Unassembled WGS sequence"/>
</dbReference>
<dbReference type="SMART" id="SM00563">
    <property type="entry name" value="PlsC"/>
    <property type="match status" value="1"/>
</dbReference>
<dbReference type="PANTHER" id="PTHR31605">
    <property type="entry name" value="GLYCEROL-3-PHOSPHATE O-ACYLTRANSFERASE 1"/>
    <property type="match status" value="1"/>
</dbReference>